<dbReference type="EMBL" id="JADNYM010000006">
    <property type="protein sequence ID" value="MBG0738863.1"/>
    <property type="molecule type" value="Genomic_DNA"/>
</dbReference>
<organism evidence="3 4">
    <name type="scientific">Arthrobacter terrae</name>
    <dbReference type="NCBI Taxonomy" id="2935737"/>
    <lineage>
        <taxon>Bacteria</taxon>
        <taxon>Bacillati</taxon>
        <taxon>Actinomycetota</taxon>
        <taxon>Actinomycetes</taxon>
        <taxon>Micrococcales</taxon>
        <taxon>Micrococcaceae</taxon>
        <taxon>Arthrobacter</taxon>
    </lineage>
</organism>
<feature type="compositionally biased region" description="Low complexity" evidence="1">
    <location>
        <begin position="116"/>
        <end position="134"/>
    </location>
</feature>
<evidence type="ECO:0000313" key="3">
    <source>
        <dbReference type="EMBL" id="MBG0738863.1"/>
    </source>
</evidence>
<comment type="caution">
    <text evidence="3">The sequence shown here is derived from an EMBL/GenBank/DDBJ whole genome shotgun (WGS) entry which is preliminary data.</text>
</comment>
<dbReference type="RefSeq" id="WP_196395820.1">
    <property type="nucleotide sequence ID" value="NZ_JADNYM010000006.1"/>
</dbReference>
<reference evidence="3 4" key="1">
    <citation type="submission" date="2020-11" db="EMBL/GenBank/DDBJ databases">
        <title>Arthrobacter antarcticus sp. nov., isolated from Antarctic Soil.</title>
        <authorList>
            <person name="Li J."/>
        </authorList>
    </citation>
    <scope>NUCLEOTIDE SEQUENCE [LARGE SCALE GENOMIC DNA]</scope>
    <source>
        <strain evidence="3 4">Z1-20</strain>
    </source>
</reference>
<evidence type="ECO:0000256" key="2">
    <source>
        <dbReference type="SAM" id="Phobius"/>
    </source>
</evidence>
<keyword evidence="2" id="KW-1133">Transmembrane helix</keyword>
<name>A0A931CSE1_9MICC</name>
<evidence type="ECO:0000313" key="4">
    <source>
        <dbReference type="Proteomes" id="UP000655366"/>
    </source>
</evidence>
<dbReference type="AlphaFoldDB" id="A0A931CSE1"/>
<evidence type="ECO:0000256" key="1">
    <source>
        <dbReference type="SAM" id="MobiDB-lite"/>
    </source>
</evidence>
<accession>A0A931CSE1</accession>
<feature type="region of interest" description="Disordered" evidence="1">
    <location>
        <begin position="116"/>
        <end position="154"/>
    </location>
</feature>
<protein>
    <recommendedName>
        <fullName evidence="5">Type IV pilus assembly protein PilO</fullName>
    </recommendedName>
</protein>
<feature type="transmembrane region" description="Helical" evidence="2">
    <location>
        <begin position="12"/>
        <end position="32"/>
    </location>
</feature>
<keyword evidence="2" id="KW-0812">Transmembrane</keyword>
<keyword evidence="2" id="KW-0472">Membrane</keyword>
<evidence type="ECO:0008006" key="5">
    <source>
        <dbReference type="Google" id="ProtNLM"/>
    </source>
</evidence>
<keyword evidence="4" id="KW-1185">Reference proteome</keyword>
<gene>
    <name evidence="3" type="ORF">IV500_05435</name>
</gene>
<proteinExistence type="predicted"/>
<dbReference type="Proteomes" id="UP000655366">
    <property type="component" value="Unassembled WGS sequence"/>
</dbReference>
<sequence length="245" mass="25153">MNGTTSKNVGPYVVAAIVSVFLIVIAYMMFFVPKMDESKKFVSQAATAHANNAALTARADKLEGISKNLDPLKAQIVDFSKSFPADARQQEMIDAINEAAGAAGVTLKTLSPNAPAAKSADTAAPAADTKIPADQSKQSGSDLPGLATVPTSDAAPAESATAQLGSVSLKIDGEGSLDAVQAFIVKVENLKRPLLAHEVQIEKLENSYHVTLNGETFLAAPLVEPKAGAADAAQGSVPAAPSAAK</sequence>